<dbReference type="InterPro" id="IPR036697">
    <property type="entry name" value="Hemocyanin_N_sf"/>
</dbReference>
<dbReference type="InterPro" id="IPR013788">
    <property type="entry name" value="Hemocyanin/hexamerin"/>
</dbReference>
<feature type="non-terminal residue" evidence="5">
    <location>
        <position position="1"/>
    </location>
</feature>
<dbReference type="InterPro" id="IPR037020">
    <property type="entry name" value="Hemocyanin_C_sf"/>
</dbReference>
<dbReference type="AlphaFoldDB" id="A0AAV2SB28"/>
<keyword evidence="1" id="KW-0732">Signal</keyword>
<feature type="domain" description="Hemocyanin N-terminal" evidence="3">
    <location>
        <begin position="38"/>
        <end position="156"/>
    </location>
</feature>
<dbReference type="InterPro" id="IPR000896">
    <property type="entry name" value="Hemocyanin/hexamerin_mid_dom"/>
</dbReference>
<evidence type="ECO:0000259" key="3">
    <source>
        <dbReference type="Pfam" id="PF03722"/>
    </source>
</evidence>
<dbReference type="PROSITE" id="PS00209">
    <property type="entry name" value="HEMOCYANIN_1"/>
    <property type="match status" value="1"/>
</dbReference>
<dbReference type="Gene3D" id="2.60.40.1520">
    <property type="entry name" value="Hemocyanin, C-terminal domain"/>
    <property type="match status" value="1"/>
</dbReference>
<dbReference type="Pfam" id="PF03722">
    <property type="entry name" value="Hemocyanin_N"/>
    <property type="match status" value="1"/>
</dbReference>
<evidence type="ECO:0000259" key="2">
    <source>
        <dbReference type="Pfam" id="PF00372"/>
    </source>
</evidence>
<dbReference type="Gene3D" id="1.10.1280.10">
    <property type="entry name" value="Di-copper center containing domain from catechol oxidase"/>
    <property type="match status" value="1"/>
</dbReference>
<feature type="signal peptide" evidence="1">
    <location>
        <begin position="1"/>
        <end position="31"/>
    </location>
</feature>
<evidence type="ECO:0000259" key="4">
    <source>
        <dbReference type="Pfam" id="PF03723"/>
    </source>
</evidence>
<accession>A0AAV2SB28</accession>
<feature type="domain" description="Hemocyanin C-terminal" evidence="4">
    <location>
        <begin position="429"/>
        <end position="564"/>
    </location>
</feature>
<sequence length="566" mass="65976">VTIQQSQSQFQSQVMKFYIILLLGFLTAVAAEQGTAGKQQDVNALLWKIYQPLHRNRLKKLTCGFSPISSTSIYTDEGVAAKKIVDEFNCENLLEQKKYFSLFNPKHREETLMLFELFMSCKTWDPCIRNNAAYFRERINENVFVYALYVTVIHHPLGDGVVLPPLYEVTPHMFTNREIIDRAYSAKMTQNPGKFQMNFTGTWKNPEQRVAYFGEDIGINVHHVSWHMDYPFWWKDNYGYHLDRKGELFFWAHHQMTVRYDAERLSNNLNPVHEIYWNKPIDEGFAPHTTYKYGGEFPSRPDNVDIADVDGVAKVREVMAWERRIRDAIANGYVTGRDGKQFSILHDRGIDMLGNIIEQSEYSPDRAYYGGLHNMAHIIIGRQGDPKGKFDQLPSVMEHFETATRDPAFFQVHKYINNMFKELKDKLPPYTREDMMWNGIELEDISVDGNLLTYFEDFEFSLKNALDDSVSVSDVDIMAVVKRINHKEFSYMLRILSKRNEEVDATVRIFMCPRRDNNKILYSLESGRWGCIEMDKFWKKLYPGGNILHRHSNDSTVTVPDVPSFS</sequence>
<dbReference type="PRINTS" id="PR00187">
    <property type="entry name" value="HAEMOCYANIN"/>
</dbReference>
<proteinExistence type="predicted"/>
<dbReference type="InterPro" id="IPR005204">
    <property type="entry name" value="Hemocyanin_N"/>
</dbReference>
<dbReference type="SUPFAM" id="SSF48050">
    <property type="entry name" value="Hemocyanin, N-terminal domain"/>
    <property type="match status" value="1"/>
</dbReference>
<feature type="domain" description="Hemocyanin middle" evidence="2">
    <location>
        <begin position="165"/>
        <end position="420"/>
    </location>
</feature>
<dbReference type="SUPFAM" id="SSF81296">
    <property type="entry name" value="E set domains"/>
    <property type="match status" value="1"/>
</dbReference>
<dbReference type="InterPro" id="IPR008922">
    <property type="entry name" value="Di-copper_centre_dom_sf"/>
</dbReference>
<dbReference type="SUPFAM" id="SSF48056">
    <property type="entry name" value="Di-copper centre-containing domain"/>
    <property type="match status" value="1"/>
</dbReference>
<dbReference type="Gene3D" id="1.20.1370.10">
    <property type="entry name" value="Hemocyanin, N-terminal domain"/>
    <property type="match status" value="1"/>
</dbReference>
<name>A0AAV2SB28_MEGNR</name>
<gene>
    <name evidence="5" type="ORF">MNOR_LOCUS35361</name>
</gene>
<reference evidence="5 6" key="1">
    <citation type="submission" date="2024-05" db="EMBL/GenBank/DDBJ databases">
        <authorList>
            <person name="Wallberg A."/>
        </authorList>
    </citation>
    <scope>NUCLEOTIDE SEQUENCE [LARGE SCALE GENOMIC DNA]</scope>
</reference>
<dbReference type="InterPro" id="IPR005203">
    <property type="entry name" value="Hemocyanin_C"/>
</dbReference>
<comment type="caution">
    <text evidence="5">The sequence shown here is derived from an EMBL/GenBank/DDBJ whole genome shotgun (WGS) entry which is preliminary data.</text>
</comment>
<evidence type="ECO:0000313" key="6">
    <source>
        <dbReference type="Proteomes" id="UP001497623"/>
    </source>
</evidence>
<dbReference type="EMBL" id="CAXKWB010058525">
    <property type="protein sequence ID" value="CAL4180833.1"/>
    <property type="molecule type" value="Genomic_DNA"/>
</dbReference>
<dbReference type="PROSITE" id="PS00210">
    <property type="entry name" value="HEMOCYANIN_2"/>
    <property type="match status" value="1"/>
</dbReference>
<dbReference type="Pfam" id="PF03723">
    <property type="entry name" value="Hemocyanin_C"/>
    <property type="match status" value="1"/>
</dbReference>
<dbReference type="PANTHER" id="PTHR11511">
    <property type="entry name" value="LARVAL STORAGE PROTEIN/PHENOLOXIDASE"/>
    <property type="match status" value="1"/>
</dbReference>
<protein>
    <submittedName>
        <fullName evidence="5">Uncharacterized protein</fullName>
    </submittedName>
</protein>
<feature type="chain" id="PRO_5043618176" evidence="1">
    <location>
        <begin position="32"/>
        <end position="566"/>
    </location>
</feature>
<organism evidence="5 6">
    <name type="scientific">Meganyctiphanes norvegica</name>
    <name type="common">Northern krill</name>
    <name type="synonym">Thysanopoda norvegica</name>
    <dbReference type="NCBI Taxonomy" id="48144"/>
    <lineage>
        <taxon>Eukaryota</taxon>
        <taxon>Metazoa</taxon>
        <taxon>Ecdysozoa</taxon>
        <taxon>Arthropoda</taxon>
        <taxon>Crustacea</taxon>
        <taxon>Multicrustacea</taxon>
        <taxon>Malacostraca</taxon>
        <taxon>Eumalacostraca</taxon>
        <taxon>Eucarida</taxon>
        <taxon>Euphausiacea</taxon>
        <taxon>Euphausiidae</taxon>
        <taxon>Meganyctiphanes</taxon>
    </lineage>
</organism>
<dbReference type="Pfam" id="PF00372">
    <property type="entry name" value="Hemocyanin_M"/>
    <property type="match status" value="1"/>
</dbReference>
<dbReference type="InterPro" id="IPR014756">
    <property type="entry name" value="Ig_E-set"/>
</dbReference>
<evidence type="ECO:0000313" key="5">
    <source>
        <dbReference type="EMBL" id="CAL4180833.1"/>
    </source>
</evidence>
<evidence type="ECO:0000256" key="1">
    <source>
        <dbReference type="SAM" id="SignalP"/>
    </source>
</evidence>
<dbReference type="Proteomes" id="UP001497623">
    <property type="component" value="Unassembled WGS sequence"/>
</dbReference>
<keyword evidence="6" id="KW-1185">Reference proteome</keyword>
<dbReference type="PANTHER" id="PTHR11511:SF5">
    <property type="entry name" value="FAT-BODY PROTEIN 1-RELATED"/>
    <property type="match status" value="1"/>
</dbReference>